<dbReference type="AlphaFoldDB" id="A0A6L5XLD7"/>
<protein>
    <submittedName>
        <fullName evidence="2">Uncharacterized protein</fullName>
    </submittedName>
</protein>
<gene>
    <name evidence="2" type="ORF">FYJ44_08215</name>
</gene>
<sequence>MTILTRQLPHKQHLSDQFRKNDDNSQAPVRISYGKSVPAFPGGGAYPGRKRADSRFLQFDYSTQ</sequence>
<dbReference type="RefSeq" id="WP_154511042.1">
    <property type="nucleotide sequence ID" value="NZ_VUMH01000007.1"/>
</dbReference>
<dbReference type="Proteomes" id="UP000477488">
    <property type="component" value="Unassembled WGS sequence"/>
</dbReference>
<dbReference type="EMBL" id="VUMH01000007">
    <property type="protein sequence ID" value="MSS28024.1"/>
    <property type="molecule type" value="Genomic_DNA"/>
</dbReference>
<proteinExistence type="predicted"/>
<evidence type="ECO:0000313" key="2">
    <source>
        <dbReference type="EMBL" id="MSS28024.1"/>
    </source>
</evidence>
<name>A0A6L5XLD7_9BACT</name>
<feature type="region of interest" description="Disordered" evidence="1">
    <location>
        <begin position="1"/>
        <end position="51"/>
    </location>
</feature>
<reference evidence="2 3" key="1">
    <citation type="submission" date="2019-09" db="EMBL/GenBank/DDBJ databases">
        <title>In-depth cultivation of the pig gut microbiome towards novel bacterial diversity and tailored functional studies.</title>
        <authorList>
            <person name="Wylensek D."/>
            <person name="Hitch T.C.A."/>
            <person name="Clavel T."/>
        </authorList>
    </citation>
    <scope>NUCLEOTIDE SEQUENCE [LARGE SCALE GENOMIC DNA]</scope>
    <source>
        <strain evidence="2 3">PG-178-WT-4</strain>
    </source>
</reference>
<evidence type="ECO:0000313" key="3">
    <source>
        <dbReference type="Proteomes" id="UP000477488"/>
    </source>
</evidence>
<comment type="caution">
    <text evidence="2">The sequence shown here is derived from an EMBL/GenBank/DDBJ whole genome shotgun (WGS) entry which is preliminary data.</text>
</comment>
<evidence type="ECO:0000256" key="1">
    <source>
        <dbReference type="SAM" id="MobiDB-lite"/>
    </source>
</evidence>
<feature type="compositionally biased region" description="Basic and acidic residues" evidence="1">
    <location>
        <begin position="13"/>
        <end position="23"/>
    </location>
</feature>
<accession>A0A6L5XLD7</accession>
<keyword evidence="3" id="KW-1185">Reference proteome</keyword>
<organism evidence="2 3">
    <name type="scientific">Desulfovibrio porci</name>
    <dbReference type="NCBI Taxonomy" id="2605782"/>
    <lineage>
        <taxon>Bacteria</taxon>
        <taxon>Pseudomonadati</taxon>
        <taxon>Thermodesulfobacteriota</taxon>
        <taxon>Desulfovibrionia</taxon>
        <taxon>Desulfovibrionales</taxon>
        <taxon>Desulfovibrionaceae</taxon>
        <taxon>Desulfovibrio</taxon>
    </lineage>
</organism>